<feature type="compositionally biased region" description="Basic and acidic residues" evidence="3">
    <location>
        <begin position="18"/>
        <end position="27"/>
    </location>
</feature>
<dbReference type="Pfam" id="PF25893">
    <property type="entry name" value="HH_CzcB"/>
    <property type="match status" value="1"/>
</dbReference>
<name>A0A6A7MVK3_9BURK</name>
<feature type="domain" description="CzcB-like alpha-helical hairpin" evidence="4">
    <location>
        <begin position="136"/>
        <end position="195"/>
    </location>
</feature>
<dbReference type="Proteomes" id="UP000440498">
    <property type="component" value="Unassembled WGS sequence"/>
</dbReference>
<dbReference type="GO" id="GO:0046914">
    <property type="term" value="F:transition metal ion binding"/>
    <property type="evidence" value="ECO:0007669"/>
    <property type="project" value="TreeGrafter"/>
</dbReference>
<dbReference type="Gene3D" id="2.40.30.170">
    <property type="match status" value="1"/>
</dbReference>
<dbReference type="Gene3D" id="2.40.420.20">
    <property type="match status" value="1"/>
</dbReference>
<dbReference type="GO" id="GO:0015679">
    <property type="term" value="P:plasma membrane copper ion transport"/>
    <property type="evidence" value="ECO:0007669"/>
    <property type="project" value="TreeGrafter"/>
</dbReference>
<feature type="domain" description="CzcB-like barrel-sandwich hybrid" evidence="6">
    <location>
        <begin position="97"/>
        <end position="241"/>
    </location>
</feature>
<dbReference type="FunFam" id="2.40.30.170:FF:000010">
    <property type="entry name" value="Efflux RND transporter periplasmic adaptor subunit"/>
    <property type="match status" value="1"/>
</dbReference>
<evidence type="ECO:0000259" key="6">
    <source>
        <dbReference type="Pfam" id="PF25973"/>
    </source>
</evidence>
<protein>
    <submittedName>
        <fullName evidence="8">Efflux RND transporter periplasmic adaptor subunit</fullName>
    </submittedName>
</protein>
<dbReference type="AlphaFoldDB" id="A0A6A7MVK3"/>
<dbReference type="GO" id="GO:0030288">
    <property type="term" value="C:outer membrane-bounded periplasmic space"/>
    <property type="evidence" value="ECO:0007669"/>
    <property type="project" value="TreeGrafter"/>
</dbReference>
<organism evidence="8 9">
    <name type="scientific">Rugamonas aquatica</name>
    <dbReference type="NCBI Taxonomy" id="2743357"/>
    <lineage>
        <taxon>Bacteria</taxon>
        <taxon>Pseudomonadati</taxon>
        <taxon>Pseudomonadota</taxon>
        <taxon>Betaproteobacteria</taxon>
        <taxon>Burkholderiales</taxon>
        <taxon>Oxalobacteraceae</taxon>
        <taxon>Telluria group</taxon>
        <taxon>Rugamonas</taxon>
    </lineage>
</organism>
<evidence type="ECO:0000256" key="2">
    <source>
        <dbReference type="ARBA" id="ARBA00022448"/>
    </source>
</evidence>
<dbReference type="GO" id="GO:0016020">
    <property type="term" value="C:membrane"/>
    <property type="evidence" value="ECO:0007669"/>
    <property type="project" value="InterPro"/>
</dbReference>
<dbReference type="NCBIfam" id="TIGR01730">
    <property type="entry name" value="RND_mfp"/>
    <property type="match status" value="1"/>
</dbReference>
<evidence type="ECO:0000313" key="8">
    <source>
        <dbReference type="EMBL" id="MQA37061.1"/>
    </source>
</evidence>
<evidence type="ECO:0000313" key="9">
    <source>
        <dbReference type="Proteomes" id="UP000440498"/>
    </source>
</evidence>
<dbReference type="InterPro" id="IPR058649">
    <property type="entry name" value="CzcB_C"/>
</dbReference>
<dbReference type="Pfam" id="PF25973">
    <property type="entry name" value="BSH_CzcB"/>
    <property type="match status" value="1"/>
</dbReference>
<evidence type="ECO:0000256" key="3">
    <source>
        <dbReference type="SAM" id="MobiDB-lite"/>
    </source>
</evidence>
<evidence type="ECO:0000259" key="5">
    <source>
        <dbReference type="Pfam" id="PF25954"/>
    </source>
</evidence>
<comment type="caution">
    <text evidence="8">The sequence shown here is derived from an EMBL/GenBank/DDBJ whole genome shotgun (WGS) entry which is preliminary data.</text>
</comment>
<dbReference type="InterPro" id="IPR058647">
    <property type="entry name" value="BSH_CzcB-like"/>
</dbReference>
<gene>
    <name evidence="8" type="ORF">GEV02_02765</name>
</gene>
<evidence type="ECO:0000259" key="4">
    <source>
        <dbReference type="Pfam" id="PF25893"/>
    </source>
</evidence>
<dbReference type="InterPro" id="IPR058792">
    <property type="entry name" value="Beta-barrel_RND_2"/>
</dbReference>
<evidence type="ECO:0000259" key="7">
    <source>
        <dbReference type="Pfam" id="PF25975"/>
    </source>
</evidence>
<feature type="compositionally biased region" description="Low complexity" evidence="3">
    <location>
        <begin position="28"/>
        <end position="48"/>
    </location>
</feature>
<feature type="domain" description="CzcB-like C-terminal circularly permuted SH3-like" evidence="7">
    <location>
        <begin position="326"/>
        <end position="385"/>
    </location>
</feature>
<dbReference type="PANTHER" id="PTHR30097:SF4">
    <property type="entry name" value="SLR6042 PROTEIN"/>
    <property type="match status" value="1"/>
</dbReference>
<proteinExistence type="inferred from homology"/>
<dbReference type="Pfam" id="PF25954">
    <property type="entry name" value="Beta-barrel_RND_2"/>
    <property type="match status" value="1"/>
</dbReference>
<feature type="region of interest" description="Disordered" evidence="3">
    <location>
        <begin position="17"/>
        <end position="56"/>
    </location>
</feature>
<dbReference type="GO" id="GO:0060003">
    <property type="term" value="P:copper ion export"/>
    <property type="evidence" value="ECO:0007669"/>
    <property type="project" value="TreeGrafter"/>
</dbReference>
<comment type="similarity">
    <text evidence="1">Belongs to the membrane fusion protein (MFP) (TC 8.A.1) family.</text>
</comment>
<dbReference type="Gene3D" id="2.40.50.100">
    <property type="match status" value="1"/>
</dbReference>
<keyword evidence="2" id="KW-0813">Transport</keyword>
<dbReference type="EMBL" id="WHUG01000001">
    <property type="protein sequence ID" value="MQA37061.1"/>
    <property type="molecule type" value="Genomic_DNA"/>
</dbReference>
<dbReference type="InterPro" id="IPR051909">
    <property type="entry name" value="MFP_Cation_Efflux"/>
</dbReference>
<dbReference type="InterPro" id="IPR006143">
    <property type="entry name" value="RND_pump_MFP"/>
</dbReference>
<keyword evidence="9" id="KW-1185">Reference proteome</keyword>
<evidence type="ECO:0000256" key="1">
    <source>
        <dbReference type="ARBA" id="ARBA00009477"/>
    </source>
</evidence>
<dbReference type="InterPro" id="IPR058648">
    <property type="entry name" value="HH_CzcB-like"/>
</dbReference>
<dbReference type="PANTHER" id="PTHR30097">
    <property type="entry name" value="CATION EFFLUX SYSTEM PROTEIN CUSB"/>
    <property type="match status" value="1"/>
</dbReference>
<dbReference type="Pfam" id="PF25975">
    <property type="entry name" value="CzcB_C"/>
    <property type="match status" value="1"/>
</dbReference>
<sequence length="397" mass="41878">MLAVGVLIGGLILGMERGGQRDDDDKPASGPSASTVAAPVSAVAGTAAESDRTGGDSVVTLSDAQARQAGVTIEMSQADTIRTMLTLSGEIRANGDKTAIVVPRVAGIIESVTGTLGQHVKRGDVLATIASATISDLRSELNVAQHRLALAKTSYERERVLWKERISAEQDFLLAEQAFTEATVVKENVQQKLAALGAAGTNGTALNRYEVRAPFDGMLTEKHLVVGNAVKEDTPLFQVSDLTTVWADINVPANNLGAVRVGDSVTVRVRQQDTSAIGKITYVSALVGDQSRSALARVVLPNPNTQWRPGLFADFDVADGEVKVPVAVRADALQDLAGKPTIFVRTKNGFRTQVVTVGRSDGRHSEIVNGLKTGVPYAANSFILKAELGKSSAKDND</sequence>
<feature type="domain" description="CusB-like beta-barrel" evidence="5">
    <location>
        <begin position="244"/>
        <end position="318"/>
    </location>
</feature>
<accession>A0A6A7MVK3</accession>
<reference evidence="8 9" key="1">
    <citation type="submission" date="2019-10" db="EMBL/GenBank/DDBJ databases">
        <title>Two novel species isolated from a subtropical stream in China.</title>
        <authorList>
            <person name="Lu H."/>
        </authorList>
    </citation>
    <scope>NUCLEOTIDE SEQUENCE [LARGE SCALE GENOMIC DNA]</scope>
    <source>
        <strain evidence="8 9">FT29W</strain>
    </source>
</reference>
<dbReference type="Gene3D" id="1.10.287.470">
    <property type="entry name" value="Helix hairpin bin"/>
    <property type="match status" value="1"/>
</dbReference>
<dbReference type="SUPFAM" id="SSF111369">
    <property type="entry name" value="HlyD-like secretion proteins"/>
    <property type="match status" value="1"/>
</dbReference>
<dbReference type="GO" id="GO:0022857">
    <property type="term" value="F:transmembrane transporter activity"/>
    <property type="evidence" value="ECO:0007669"/>
    <property type="project" value="InterPro"/>
</dbReference>